<proteinExistence type="predicted"/>
<keyword evidence="3" id="KW-1185">Reference proteome</keyword>
<dbReference type="CDD" id="cd00920">
    <property type="entry name" value="Cupredoxin"/>
    <property type="match status" value="1"/>
</dbReference>
<organism evidence="2 3">
    <name type="scientific">Parathielavia hyrcaniae</name>
    <dbReference type="NCBI Taxonomy" id="113614"/>
    <lineage>
        <taxon>Eukaryota</taxon>
        <taxon>Fungi</taxon>
        <taxon>Dikarya</taxon>
        <taxon>Ascomycota</taxon>
        <taxon>Pezizomycotina</taxon>
        <taxon>Sordariomycetes</taxon>
        <taxon>Sordariomycetidae</taxon>
        <taxon>Sordariales</taxon>
        <taxon>Chaetomiaceae</taxon>
        <taxon>Parathielavia</taxon>
    </lineage>
</organism>
<dbReference type="Proteomes" id="UP001305647">
    <property type="component" value="Unassembled WGS sequence"/>
</dbReference>
<accession>A0AAN6PVB1</accession>
<dbReference type="SUPFAM" id="SSF49503">
    <property type="entry name" value="Cupredoxins"/>
    <property type="match status" value="1"/>
</dbReference>
<name>A0AAN6PVB1_9PEZI</name>
<protein>
    <submittedName>
        <fullName evidence="2">Uncharacterized protein</fullName>
    </submittedName>
</protein>
<sequence length="203" mass="21425">MLTQSLLLLAAATFPAMVTALPAPAPAPAPQHISAGHWHASPSNTWTAPRTTHTVVAGRGGLRFDPDNVVAEVGSVVEFHFTPLNHSVVEAAFDAPCVPKDAADSFFSGFFPVTRPTDGSAVQSAEVFQIEVRDDKPVWFYCAQNAGRHCQSGMVGVVNQRFDSGKTLAVFKGKAAEVLGQSGVQAQVQGGWRGANPNPQSGF</sequence>
<dbReference type="PANTHER" id="PTHR34883">
    <property type="entry name" value="SERINE-RICH PROTEIN, PUTATIVE-RELATED-RELATED"/>
    <property type="match status" value="1"/>
</dbReference>
<dbReference type="AlphaFoldDB" id="A0AAN6PVB1"/>
<reference evidence="2" key="1">
    <citation type="journal article" date="2023" name="Mol. Phylogenet. Evol.">
        <title>Genome-scale phylogeny and comparative genomics of the fungal order Sordariales.</title>
        <authorList>
            <person name="Hensen N."/>
            <person name="Bonometti L."/>
            <person name="Westerberg I."/>
            <person name="Brannstrom I.O."/>
            <person name="Guillou S."/>
            <person name="Cros-Aarteil S."/>
            <person name="Calhoun S."/>
            <person name="Haridas S."/>
            <person name="Kuo A."/>
            <person name="Mondo S."/>
            <person name="Pangilinan J."/>
            <person name="Riley R."/>
            <person name="LaButti K."/>
            <person name="Andreopoulos B."/>
            <person name="Lipzen A."/>
            <person name="Chen C."/>
            <person name="Yan M."/>
            <person name="Daum C."/>
            <person name="Ng V."/>
            <person name="Clum A."/>
            <person name="Steindorff A."/>
            <person name="Ohm R.A."/>
            <person name="Martin F."/>
            <person name="Silar P."/>
            <person name="Natvig D.O."/>
            <person name="Lalanne C."/>
            <person name="Gautier V."/>
            <person name="Ament-Velasquez S.L."/>
            <person name="Kruys A."/>
            <person name="Hutchinson M.I."/>
            <person name="Powell A.J."/>
            <person name="Barry K."/>
            <person name="Miller A.N."/>
            <person name="Grigoriev I.V."/>
            <person name="Debuchy R."/>
            <person name="Gladieux P."/>
            <person name="Hiltunen Thoren M."/>
            <person name="Johannesson H."/>
        </authorList>
    </citation>
    <scope>NUCLEOTIDE SEQUENCE</scope>
    <source>
        <strain evidence="2">CBS 757.83</strain>
    </source>
</reference>
<comment type="caution">
    <text evidence="2">The sequence shown here is derived from an EMBL/GenBank/DDBJ whole genome shotgun (WGS) entry which is preliminary data.</text>
</comment>
<dbReference type="InterPro" id="IPR052953">
    <property type="entry name" value="Ser-rich/MCO-related"/>
</dbReference>
<dbReference type="Gene3D" id="2.60.40.420">
    <property type="entry name" value="Cupredoxins - blue copper proteins"/>
    <property type="match status" value="1"/>
</dbReference>
<keyword evidence="1" id="KW-0732">Signal</keyword>
<evidence type="ECO:0000256" key="1">
    <source>
        <dbReference type="SAM" id="SignalP"/>
    </source>
</evidence>
<gene>
    <name evidence="2" type="ORF">N658DRAFT_499490</name>
</gene>
<evidence type="ECO:0000313" key="2">
    <source>
        <dbReference type="EMBL" id="KAK4098433.1"/>
    </source>
</evidence>
<feature type="signal peptide" evidence="1">
    <location>
        <begin position="1"/>
        <end position="20"/>
    </location>
</feature>
<dbReference type="EMBL" id="MU863659">
    <property type="protein sequence ID" value="KAK4098433.1"/>
    <property type="molecule type" value="Genomic_DNA"/>
</dbReference>
<feature type="chain" id="PRO_5042946206" evidence="1">
    <location>
        <begin position="21"/>
        <end position="203"/>
    </location>
</feature>
<dbReference type="InterPro" id="IPR008972">
    <property type="entry name" value="Cupredoxin"/>
</dbReference>
<evidence type="ECO:0000313" key="3">
    <source>
        <dbReference type="Proteomes" id="UP001305647"/>
    </source>
</evidence>
<dbReference type="PANTHER" id="PTHR34883:SF15">
    <property type="entry name" value="EXTRACELLULAR SERINE-RICH PROTEIN"/>
    <property type="match status" value="1"/>
</dbReference>
<reference evidence="2" key="2">
    <citation type="submission" date="2023-05" db="EMBL/GenBank/DDBJ databases">
        <authorList>
            <consortium name="Lawrence Berkeley National Laboratory"/>
            <person name="Steindorff A."/>
            <person name="Hensen N."/>
            <person name="Bonometti L."/>
            <person name="Westerberg I."/>
            <person name="Brannstrom I.O."/>
            <person name="Guillou S."/>
            <person name="Cros-Aarteil S."/>
            <person name="Calhoun S."/>
            <person name="Haridas S."/>
            <person name="Kuo A."/>
            <person name="Mondo S."/>
            <person name="Pangilinan J."/>
            <person name="Riley R."/>
            <person name="Labutti K."/>
            <person name="Andreopoulos B."/>
            <person name="Lipzen A."/>
            <person name="Chen C."/>
            <person name="Yanf M."/>
            <person name="Daum C."/>
            <person name="Ng V."/>
            <person name="Clum A."/>
            <person name="Ohm R."/>
            <person name="Martin F."/>
            <person name="Silar P."/>
            <person name="Natvig D."/>
            <person name="Lalanne C."/>
            <person name="Gautier V."/>
            <person name="Ament-Velasquez S.L."/>
            <person name="Kruys A."/>
            <person name="Hutchinson M.I."/>
            <person name="Powell A.J."/>
            <person name="Barry K."/>
            <person name="Miller A.N."/>
            <person name="Grigoriev I.V."/>
            <person name="Debuchy R."/>
            <person name="Gladieux P."/>
            <person name="Thoren M.H."/>
            <person name="Johannesson H."/>
        </authorList>
    </citation>
    <scope>NUCLEOTIDE SEQUENCE</scope>
    <source>
        <strain evidence="2">CBS 757.83</strain>
    </source>
</reference>